<gene>
    <name evidence="3" type="primary">peb1A_8</name>
    <name evidence="3" type="ORF">SDC9_191923</name>
</gene>
<protein>
    <submittedName>
        <fullName evidence="3">Major cell-binding factor</fullName>
    </submittedName>
</protein>
<keyword evidence="1" id="KW-0732">Signal</keyword>
<comment type="caution">
    <text evidence="3">The sequence shown here is derived from an EMBL/GenBank/DDBJ whole genome shotgun (WGS) entry which is preliminary data.</text>
</comment>
<organism evidence="3">
    <name type="scientific">bioreactor metagenome</name>
    <dbReference type="NCBI Taxonomy" id="1076179"/>
    <lineage>
        <taxon>unclassified sequences</taxon>
        <taxon>metagenomes</taxon>
        <taxon>ecological metagenomes</taxon>
    </lineage>
</organism>
<dbReference type="InterPro" id="IPR001638">
    <property type="entry name" value="Solute-binding_3/MltF_N"/>
</dbReference>
<feature type="domain" description="Solute-binding protein family 3/N-terminal" evidence="2">
    <location>
        <begin position="1"/>
        <end position="177"/>
    </location>
</feature>
<name>A0A645HZC8_9ZZZZ</name>
<dbReference type="PANTHER" id="PTHR35936">
    <property type="entry name" value="MEMBRANE-BOUND LYTIC MUREIN TRANSGLYCOSYLASE F"/>
    <property type="match status" value="1"/>
</dbReference>
<evidence type="ECO:0000259" key="2">
    <source>
        <dbReference type="SMART" id="SM00062"/>
    </source>
</evidence>
<sequence>MLTAKLKNGTLDCCIALAQDGMSTALVYSDPYYTDAVAIMVMSSSSYQSPSDLAGRTIGCVNRDGTNMRYAARNALNEFANAQGPKCTVVEYSSSSDMIADLAKGKLDGVCMEYSLLFSYYSADTHRILPQAIGTISYSIAFRPGSEYLVQIANDMIKEMRADGSLDALLAKWSLEDYSEK</sequence>
<dbReference type="AlphaFoldDB" id="A0A645HZC8"/>
<dbReference type="Gene3D" id="3.40.190.10">
    <property type="entry name" value="Periplasmic binding protein-like II"/>
    <property type="match status" value="2"/>
</dbReference>
<accession>A0A645HZC8</accession>
<dbReference type="SMART" id="SM00062">
    <property type="entry name" value="PBPb"/>
    <property type="match status" value="1"/>
</dbReference>
<proteinExistence type="predicted"/>
<evidence type="ECO:0000313" key="3">
    <source>
        <dbReference type="EMBL" id="MPN44358.1"/>
    </source>
</evidence>
<dbReference type="Pfam" id="PF00497">
    <property type="entry name" value="SBP_bac_3"/>
    <property type="match status" value="1"/>
</dbReference>
<dbReference type="EMBL" id="VSSQ01103425">
    <property type="protein sequence ID" value="MPN44358.1"/>
    <property type="molecule type" value="Genomic_DNA"/>
</dbReference>
<dbReference type="SUPFAM" id="SSF53850">
    <property type="entry name" value="Periplasmic binding protein-like II"/>
    <property type="match status" value="1"/>
</dbReference>
<evidence type="ECO:0000256" key="1">
    <source>
        <dbReference type="ARBA" id="ARBA00022729"/>
    </source>
</evidence>
<dbReference type="PANTHER" id="PTHR35936:SF17">
    <property type="entry name" value="ARGININE-BINDING EXTRACELLULAR PROTEIN ARTP"/>
    <property type="match status" value="1"/>
</dbReference>
<reference evidence="3" key="1">
    <citation type="submission" date="2019-08" db="EMBL/GenBank/DDBJ databases">
        <authorList>
            <person name="Kucharzyk K."/>
            <person name="Murdoch R.W."/>
            <person name="Higgins S."/>
            <person name="Loffler F."/>
        </authorList>
    </citation>
    <scope>NUCLEOTIDE SEQUENCE</scope>
</reference>